<evidence type="ECO:0000313" key="1">
    <source>
        <dbReference type="EMBL" id="BAN27269.1"/>
    </source>
</evidence>
<accession>R4WRU3</accession>
<sequence>MDDTLVHQSVNESDRLRYCIFLDVLRPTHFARALHVLVTGVRLSVISVRRVFYANWEMIR</sequence>
<dbReference type="AlphaFoldDB" id="R4WRU3"/>
<evidence type="ECO:0000313" key="2">
    <source>
        <dbReference type="Proteomes" id="UP000013966"/>
    </source>
</evidence>
<dbReference type="PATRIC" id="fig|758793.3.peg.5482"/>
<name>R4WRU3_9BURK</name>
<organism evidence="1 2">
    <name type="scientific">Caballeronia insecticola</name>
    <dbReference type="NCBI Taxonomy" id="758793"/>
    <lineage>
        <taxon>Bacteria</taxon>
        <taxon>Pseudomonadati</taxon>
        <taxon>Pseudomonadota</taxon>
        <taxon>Betaproteobacteria</taxon>
        <taxon>Burkholderiales</taxon>
        <taxon>Burkholderiaceae</taxon>
        <taxon>Caballeronia</taxon>
    </lineage>
</organism>
<reference evidence="1 2" key="1">
    <citation type="journal article" date="2013" name="Genome Announc.">
        <title>Complete Genome Sequence of Burkholderia sp. Strain RPE64, Bacterial Symbiont of the Bean Bug Riptortus pedestris.</title>
        <authorList>
            <person name="Shibata T.F."/>
            <person name="Maeda T."/>
            <person name="Nikoh N."/>
            <person name="Yamaguchi K."/>
            <person name="Oshima K."/>
            <person name="Hattori M."/>
            <person name="Nishiyama T."/>
            <person name="Hasebe M."/>
            <person name="Fukatsu T."/>
            <person name="Kikuchi Y."/>
            <person name="Shigenobu S."/>
        </authorList>
    </citation>
    <scope>NUCLEOTIDE SEQUENCE [LARGE SCALE GENOMIC DNA]</scope>
    <source>
        <plasmid evidence="1 2">p1</plasmid>
    </source>
</reference>
<keyword evidence="2" id="KW-1185">Reference proteome</keyword>
<geneLocation type="plasmid" evidence="1 2">
    <name>p1</name>
</geneLocation>
<protein>
    <submittedName>
        <fullName evidence="1">Mlr0331 protein</fullName>
    </submittedName>
</protein>
<dbReference type="KEGG" id="buo:BRPE64_DCDS03330"/>
<gene>
    <name evidence="1" type="ORF">BRPE64_DCDS03330</name>
</gene>
<dbReference type="Proteomes" id="UP000013966">
    <property type="component" value="Plasmid p1"/>
</dbReference>
<dbReference type="EMBL" id="AP013061">
    <property type="protein sequence ID" value="BAN27269.1"/>
    <property type="molecule type" value="Genomic_DNA"/>
</dbReference>
<proteinExistence type="predicted"/>
<keyword evidence="1" id="KW-0614">Plasmid</keyword>
<reference evidence="1 2" key="2">
    <citation type="journal article" date="2018" name="Int. J. Syst. Evol. Microbiol.">
        <title>Burkholderia insecticola sp. nov., a gut symbiotic bacterium of the bean bug Riptortus pedestris.</title>
        <authorList>
            <person name="Takeshita K."/>
            <person name="Tamaki H."/>
            <person name="Ohbayashi T."/>
            <person name="Meng X.-Y."/>
            <person name="Sone T."/>
            <person name="Mitani Y."/>
            <person name="Peeters C."/>
            <person name="Kikuchi Y."/>
            <person name="Vandamme P."/>
        </authorList>
    </citation>
    <scope>NUCLEOTIDE SEQUENCE [LARGE SCALE GENOMIC DNA]</scope>
    <source>
        <strain evidence="1">RPE64</strain>
        <plasmid evidence="1 2">p1</plasmid>
    </source>
</reference>
<dbReference type="HOGENOM" id="CLU_2932371_0_0_4"/>